<evidence type="ECO:0000256" key="2">
    <source>
        <dbReference type="ARBA" id="ARBA00023242"/>
    </source>
</evidence>
<feature type="compositionally biased region" description="Acidic residues" evidence="3">
    <location>
        <begin position="206"/>
        <end position="220"/>
    </location>
</feature>
<feature type="region of interest" description="Disordered" evidence="3">
    <location>
        <begin position="190"/>
        <end position="247"/>
    </location>
</feature>
<dbReference type="OrthoDB" id="27563at2759"/>
<dbReference type="SUPFAM" id="SSF50978">
    <property type="entry name" value="WD40 repeat-like"/>
    <property type="match status" value="1"/>
</dbReference>
<sequence length="247" mass="27104">MAKVYDLTTGSKIADLFSSVKQSDYILNKATFSMDDNLVLNDGVVWDLRSSGSVEHFRKGLSNLQTTVGGVSHRPIHKIDKFQDLVSGVFHPNGLEVIVGSAVWDMRTWRLLHTVQALDRMEARFTENADAIYAGIFGPDYDDVLEELGANKLAMQSMFRTVDALDYSLIASVDVKHRIEQLALDFTDDTWEVNSHGNGSSSDSSWETEEEVEVPPDEVPENNQGDRGDGGHGGAAGVGDHTSNTDV</sequence>
<dbReference type="InterPro" id="IPR036322">
    <property type="entry name" value="WD40_repeat_dom_sf"/>
</dbReference>
<dbReference type="InterPro" id="IPR033270">
    <property type="entry name" value="VPRBP/DCAF1"/>
</dbReference>
<dbReference type="PANTHER" id="PTHR13129">
    <property type="entry name" value="VPRBP PROTEIN-RELATED"/>
    <property type="match status" value="1"/>
</dbReference>
<comment type="subcellular location">
    <subcellularLocation>
        <location evidence="1">Nucleus</location>
    </subcellularLocation>
</comment>
<dbReference type="GO" id="GO:0016567">
    <property type="term" value="P:protein ubiquitination"/>
    <property type="evidence" value="ECO:0007669"/>
    <property type="project" value="InterPro"/>
</dbReference>
<accession>A0A3P7MDY2</accession>
<dbReference type="InterPro" id="IPR015943">
    <property type="entry name" value="WD40/YVTN_repeat-like_dom_sf"/>
</dbReference>
<dbReference type="AlphaFoldDB" id="A0A3P7MDY2"/>
<gene>
    <name evidence="4" type="ORF">DILT_LOCUS14440</name>
</gene>
<organism evidence="4 5">
    <name type="scientific">Dibothriocephalus latus</name>
    <name type="common">Fish tapeworm</name>
    <name type="synonym">Diphyllobothrium latum</name>
    <dbReference type="NCBI Taxonomy" id="60516"/>
    <lineage>
        <taxon>Eukaryota</taxon>
        <taxon>Metazoa</taxon>
        <taxon>Spiralia</taxon>
        <taxon>Lophotrochozoa</taxon>
        <taxon>Platyhelminthes</taxon>
        <taxon>Cestoda</taxon>
        <taxon>Eucestoda</taxon>
        <taxon>Diphyllobothriidea</taxon>
        <taxon>Diphyllobothriidae</taxon>
        <taxon>Dibothriocephalus</taxon>
    </lineage>
</organism>
<dbReference type="GO" id="GO:0005634">
    <property type="term" value="C:nucleus"/>
    <property type="evidence" value="ECO:0007669"/>
    <property type="project" value="UniProtKB-SubCell"/>
</dbReference>
<dbReference type="PANTHER" id="PTHR13129:SF4">
    <property type="entry name" value="DDB1- AND CUL4-ASSOCIATED FACTOR 1"/>
    <property type="match status" value="1"/>
</dbReference>
<reference evidence="4 5" key="1">
    <citation type="submission" date="2018-11" db="EMBL/GenBank/DDBJ databases">
        <authorList>
            <consortium name="Pathogen Informatics"/>
        </authorList>
    </citation>
    <scope>NUCLEOTIDE SEQUENCE [LARGE SCALE GENOMIC DNA]</scope>
</reference>
<dbReference type="EMBL" id="UYRU01074304">
    <property type="protein sequence ID" value="VDN24470.1"/>
    <property type="molecule type" value="Genomic_DNA"/>
</dbReference>
<dbReference type="Gene3D" id="2.130.10.10">
    <property type="entry name" value="YVTN repeat-like/Quinoprotein amine dehydrogenase"/>
    <property type="match status" value="1"/>
</dbReference>
<evidence type="ECO:0000256" key="1">
    <source>
        <dbReference type="ARBA" id="ARBA00004123"/>
    </source>
</evidence>
<name>A0A3P7MDY2_DIBLA</name>
<keyword evidence="2" id="KW-0539">Nucleus</keyword>
<evidence type="ECO:0000256" key="3">
    <source>
        <dbReference type="SAM" id="MobiDB-lite"/>
    </source>
</evidence>
<keyword evidence="5" id="KW-1185">Reference proteome</keyword>
<evidence type="ECO:0000313" key="5">
    <source>
        <dbReference type="Proteomes" id="UP000281553"/>
    </source>
</evidence>
<dbReference type="GO" id="GO:0080008">
    <property type="term" value="C:Cul4-RING E3 ubiquitin ligase complex"/>
    <property type="evidence" value="ECO:0007669"/>
    <property type="project" value="TreeGrafter"/>
</dbReference>
<dbReference type="Proteomes" id="UP000281553">
    <property type="component" value="Unassembled WGS sequence"/>
</dbReference>
<proteinExistence type="predicted"/>
<evidence type="ECO:0000313" key="4">
    <source>
        <dbReference type="EMBL" id="VDN24470.1"/>
    </source>
</evidence>
<protein>
    <submittedName>
        <fullName evidence="4">Uncharacterized protein</fullName>
    </submittedName>
</protein>